<feature type="transmembrane region" description="Helical" evidence="7">
    <location>
        <begin position="59"/>
        <end position="77"/>
    </location>
</feature>
<dbReference type="PANTHER" id="PTHR21716:SF62">
    <property type="entry name" value="TRANSPORT PROTEIN YDBI-RELATED"/>
    <property type="match status" value="1"/>
</dbReference>
<comment type="similarity">
    <text evidence="2">Belongs to the autoinducer-2 exporter (AI-2E) (TC 2.A.86) family.</text>
</comment>
<comment type="subcellular location">
    <subcellularLocation>
        <location evidence="1">Membrane</location>
        <topology evidence="1">Multi-pass membrane protein</topology>
    </subcellularLocation>
</comment>
<organism evidence="8 9">
    <name type="scientific">Microbacterium mangrovi</name>
    <dbReference type="NCBI Taxonomy" id="1348253"/>
    <lineage>
        <taxon>Bacteria</taxon>
        <taxon>Bacillati</taxon>
        <taxon>Actinomycetota</taxon>
        <taxon>Actinomycetes</taxon>
        <taxon>Micrococcales</taxon>
        <taxon>Microbacteriaceae</taxon>
        <taxon>Microbacterium</taxon>
    </lineage>
</organism>
<evidence type="ECO:0000256" key="5">
    <source>
        <dbReference type="ARBA" id="ARBA00023136"/>
    </source>
</evidence>
<feature type="region of interest" description="Disordered" evidence="6">
    <location>
        <begin position="1"/>
        <end position="21"/>
    </location>
</feature>
<feature type="transmembrane region" description="Helical" evidence="7">
    <location>
        <begin position="290"/>
        <end position="310"/>
    </location>
</feature>
<dbReference type="AlphaFoldDB" id="A0A0B2A8S5"/>
<evidence type="ECO:0000313" key="8">
    <source>
        <dbReference type="EMBL" id="KHK98036.1"/>
    </source>
</evidence>
<reference evidence="8 9" key="1">
    <citation type="submission" date="2014-11" db="EMBL/GenBank/DDBJ databases">
        <title>Genome sequence of Microbacterium mangrovi MUSC 115(T).</title>
        <authorList>
            <person name="Lee L.-H."/>
        </authorList>
    </citation>
    <scope>NUCLEOTIDE SEQUENCE [LARGE SCALE GENOMIC DNA]</scope>
    <source>
        <strain evidence="8 9">MUSC 115</strain>
    </source>
</reference>
<accession>A0A0B2A8S5</accession>
<protein>
    <recommendedName>
        <fullName evidence="10">Permease</fullName>
    </recommendedName>
</protein>
<keyword evidence="9" id="KW-1185">Reference proteome</keyword>
<sequence>MSDIAPDGHDEPVPPVEPPRPRRTWLTLPANPIGSGFLVSLGVVLTGALVFAIGATSTVLISVFLAAFIALALDPAIRALEKRHVKRSIGVLIVGVCFLALVAVICLVVAPTVISQFVEFVKGIPDAIVKIEQSQWWANLEASLGLDLNKLIADSVKASANLSVLLAVSGGVLHAGLGIIGAISSSIIVIVLTLYFVSSLEMIKGAIATLVPAYRRPTFITLMDEITGLVGGVVAGGVTLSALNAAVVFVIQLLIGSPVPALMAIVAFFITLVPMIGSVLYWILGSIVTLFIGPWQALIFAVLYLVYMQIEAYVLTPRVMGRAVAVPGFLIIIGAMAGATLFGFLGALVAIPITASILIIMRQVVVPKQDARTVAPDRGR</sequence>
<dbReference type="Pfam" id="PF01594">
    <property type="entry name" value="AI-2E_transport"/>
    <property type="match status" value="1"/>
</dbReference>
<feature type="transmembrane region" description="Helical" evidence="7">
    <location>
        <begin position="330"/>
        <end position="360"/>
    </location>
</feature>
<dbReference type="OrthoDB" id="4016357at2"/>
<evidence type="ECO:0008006" key="10">
    <source>
        <dbReference type="Google" id="ProtNLM"/>
    </source>
</evidence>
<keyword evidence="5 7" id="KW-0472">Membrane</keyword>
<dbReference type="EMBL" id="JTDK01000007">
    <property type="protein sequence ID" value="KHK98036.1"/>
    <property type="molecule type" value="Genomic_DNA"/>
</dbReference>
<dbReference type="GO" id="GO:0055085">
    <property type="term" value="P:transmembrane transport"/>
    <property type="evidence" value="ECO:0007669"/>
    <property type="project" value="TreeGrafter"/>
</dbReference>
<name>A0A0B2A8S5_9MICO</name>
<feature type="transmembrane region" description="Helical" evidence="7">
    <location>
        <begin position="261"/>
        <end position="283"/>
    </location>
</feature>
<evidence type="ECO:0000256" key="7">
    <source>
        <dbReference type="SAM" id="Phobius"/>
    </source>
</evidence>
<gene>
    <name evidence="8" type="ORF">LK09_09440</name>
</gene>
<keyword evidence="4 7" id="KW-1133">Transmembrane helix</keyword>
<evidence type="ECO:0000256" key="2">
    <source>
        <dbReference type="ARBA" id="ARBA00009773"/>
    </source>
</evidence>
<dbReference type="InterPro" id="IPR002549">
    <property type="entry name" value="AI-2E-like"/>
</dbReference>
<evidence type="ECO:0000256" key="6">
    <source>
        <dbReference type="SAM" id="MobiDB-lite"/>
    </source>
</evidence>
<dbReference type="RefSeq" id="WP_039398612.1">
    <property type="nucleotide sequence ID" value="NZ_JTDK01000007.1"/>
</dbReference>
<feature type="transmembrane region" description="Helical" evidence="7">
    <location>
        <begin position="89"/>
        <end position="114"/>
    </location>
</feature>
<dbReference type="STRING" id="1348253.LK09_09440"/>
<feature type="transmembrane region" description="Helical" evidence="7">
    <location>
        <begin position="172"/>
        <end position="197"/>
    </location>
</feature>
<proteinExistence type="inferred from homology"/>
<evidence type="ECO:0000256" key="4">
    <source>
        <dbReference type="ARBA" id="ARBA00022989"/>
    </source>
</evidence>
<feature type="compositionally biased region" description="Basic and acidic residues" evidence="6">
    <location>
        <begin position="1"/>
        <end position="12"/>
    </location>
</feature>
<dbReference type="GO" id="GO:0016020">
    <property type="term" value="C:membrane"/>
    <property type="evidence" value="ECO:0007669"/>
    <property type="project" value="UniProtKB-SubCell"/>
</dbReference>
<evidence type="ECO:0000256" key="1">
    <source>
        <dbReference type="ARBA" id="ARBA00004141"/>
    </source>
</evidence>
<dbReference type="Proteomes" id="UP000031030">
    <property type="component" value="Unassembled WGS sequence"/>
</dbReference>
<keyword evidence="3 7" id="KW-0812">Transmembrane</keyword>
<evidence type="ECO:0000256" key="3">
    <source>
        <dbReference type="ARBA" id="ARBA00022692"/>
    </source>
</evidence>
<dbReference type="PANTHER" id="PTHR21716">
    <property type="entry name" value="TRANSMEMBRANE PROTEIN"/>
    <property type="match status" value="1"/>
</dbReference>
<feature type="transmembrane region" description="Helical" evidence="7">
    <location>
        <begin position="226"/>
        <end position="255"/>
    </location>
</feature>
<comment type="caution">
    <text evidence="8">The sequence shown here is derived from an EMBL/GenBank/DDBJ whole genome shotgun (WGS) entry which is preliminary data.</text>
</comment>
<evidence type="ECO:0000313" key="9">
    <source>
        <dbReference type="Proteomes" id="UP000031030"/>
    </source>
</evidence>